<protein>
    <submittedName>
        <fullName evidence="1">4737_t:CDS:1</fullName>
    </submittedName>
</protein>
<reference evidence="1" key="1">
    <citation type="submission" date="2021-06" db="EMBL/GenBank/DDBJ databases">
        <authorList>
            <person name="Kallberg Y."/>
            <person name="Tangrot J."/>
            <person name="Rosling A."/>
        </authorList>
    </citation>
    <scope>NUCLEOTIDE SEQUENCE</scope>
    <source>
        <strain evidence="1">IL203A</strain>
    </source>
</reference>
<keyword evidence="2" id="KW-1185">Reference proteome</keyword>
<accession>A0ACA9R288</accession>
<evidence type="ECO:0000313" key="1">
    <source>
        <dbReference type="EMBL" id="CAG8773352.1"/>
    </source>
</evidence>
<feature type="non-terminal residue" evidence="1">
    <location>
        <position position="1"/>
    </location>
</feature>
<name>A0ACA9R288_9GLOM</name>
<dbReference type="Proteomes" id="UP000789702">
    <property type="component" value="Unassembled WGS sequence"/>
</dbReference>
<sequence length="42" mass="4976">PVKQGIIDYFLEPFILTTIFKLELEFEKLQIIWLVIDGSHDI</sequence>
<comment type="caution">
    <text evidence="1">The sequence shown here is derived from an EMBL/GenBank/DDBJ whole genome shotgun (WGS) entry which is preliminary data.</text>
</comment>
<dbReference type="EMBL" id="CAJVPU010058246">
    <property type="protein sequence ID" value="CAG8773352.1"/>
    <property type="molecule type" value="Genomic_DNA"/>
</dbReference>
<organism evidence="1 2">
    <name type="scientific">Dentiscutata heterogama</name>
    <dbReference type="NCBI Taxonomy" id="1316150"/>
    <lineage>
        <taxon>Eukaryota</taxon>
        <taxon>Fungi</taxon>
        <taxon>Fungi incertae sedis</taxon>
        <taxon>Mucoromycota</taxon>
        <taxon>Glomeromycotina</taxon>
        <taxon>Glomeromycetes</taxon>
        <taxon>Diversisporales</taxon>
        <taxon>Gigasporaceae</taxon>
        <taxon>Dentiscutata</taxon>
    </lineage>
</organism>
<evidence type="ECO:0000313" key="2">
    <source>
        <dbReference type="Proteomes" id="UP000789702"/>
    </source>
</evidence>
<proteinExistence type="predicted"/>
<gene>
    <name evidence="1" type="ORF">DHETER_LOCUS15966</name>
</gene>
<feature type="non-terminal residue" evidence="1">
    <location>
        <position position="42"/>
    </location>
</feature>